<evidence type="ECO:0000256" key="7">
    <source>
        <dbReference type="ARBA" id="ARBA00023098"/>
    </source>
</evidence>
<organism evidence="8 9">
    <name type="scientific">Heracleum sosnowskyi</name>
    <dbReference type="NCBI Taxonomy" id="360622"/>
    <lineage>
        <taxon>Eukaryota</taxon>
        <taxon>Viridiplantae</taxon>
        <taxon>Streptophyta</taxon>
        <taxon>Embryophyta</taxon>
        <taxon>Tracheophyta</taxon>
        <taxon>Spermatophyta</taxon>
        <taxon>Magnoliopsida</taxon>
        <taxon>eudicotyledons</taxon>
        <taxon>Gunneridae</taxon>
        <taxon>Pentapetalae</taxon>
        <taxon>asterids</taxon>
        <taxon>campanulids</taxon>
        <taxon>Apiales</taxon>
        <taxon>Apiaceae</taxon>
        <taxon>Apioideae</taxon>
        <taxon>apioid superclade</taxon>
        <taxon>Tordylieae</taxon>
        <taxon>Tordyliinae</taxon>
        <taxon>Heracleum</taxon>
    </lineage>
</organism>
<evidence type="ECO:0000256" key="3">
    <source>
        <dbReference type="ARBA" id="ARBA00022525"/>
    </source>
</evidence>
<keyword evidence="3" id="KW-0964">Secreted</keyword>
<proteinExistence type="inferred from homology"/>
<dbReference type="PANTHER" id="PTHR45650">
    <property type="entry name" value="GDSL-LIKE LIPASE/ACYLHYDROLASE-RELATED"/>
    <property type="match status" value="1"/>
</dbReference>
<reference evidence="8" key="2">
    <citation type="submission" date="2023-05" db="EMBL/GenBank/DDBJ databases">
        <authorList>
            <person name="Schelkunov M.I."/>
        </authorList>
    </citation>
    <scope>NUCLEOTIDE SEQUENCE</scope>
    <source>
        <strain evidence="8">Hsosn_3</strain>
        <tissue evidence="8">Leaf</tissue>
    </source>
</reference>
<gene>
    <name evidence="8" type="ORF">POM88_019848</name>
</gene>
<dbReference type="AlphaFoldDB" id="A0AAD8MS77"/>
<sequence>MVGDSLRVGSYNVPFILCLSMQNDHLYIFLMAFAAKTRLIGCITTLLFTLKLVSFVDAVPQVPCYFIFGDSLSDCGNNNKLQTLAKVNFLPYGVDYPGRVSTGRFTNGKTAVDFLAEFLGFDHHMPAFANVQGNGVLQGVNYASAGSGILNDTGKIVGGRFSLLQQIDNHKAIIARIKQIQGNNDATTNAYLGKCMYTVNIGSNDYEGNYLLSPAAKRPAPPDKWAAQLITAYSDALKILHGLGARKVAIWGLGSLGCEPSQVIQLKPTTPSGCVDDINQMVSLFDNSLPKLVDNLSKTLPGAHFVYVNMANTNPGNNPAALGVKITEQPCCKVGEAGSCIPNSPPCPNRNDYSYFDIYHPTEKANLHGILKAYNSTQPKDVYPINLSKLALL</sequence>
<dbReference type="InterPro" id="IPR001087">
    <property type="entry name" value="GDSL"/>
</dbReference>
<keyword evidence="4" id="KW-0732">Signal</keyword>
<evidence type="ECO:0000256" key="2">
    <source>
        <dbReference type="ARBA" id="ARBA00008668"/>
    </source>
</evidence>
<dbReference type="GO" id="GO:0016042">
    <property type="term" value="P:lipid catabolic process"/>
    <property type="evidence" value="ECO:0007669"/>
    <property type="project" value="UniProtKB-KW"/>
</dbReference>
<dbReference type="Proteomes" id="UP001237642">
    <property type="component" value="Unassembled WGS sequence"/>
</dbReference>
<evidence type="ECO:0000256" key="6">
    <source>
        <dbReference type="ARBA" id="ARBA00022963"/>
    </source>
</evidence>
<keyword evidence="6" id="KW-0442">Lipid degradation</keyword>
<dbReference type="InterPro" id="IPR035669">
    <property type="entry name" value="SGNH_plant_lipase-like"/>
</dbReference>
<evidence type="ECO:0000256" key="5">
    <source>
        <dbReference type="ARBA" id="ARBA00022801"/>
    </source>
</evidence>
<reference evidence="8" key="1">
    <citation type="submission" date="2023-02" db="EMBL/GenBank/DDBJ databases">
        <title>Genome of toxic invasive species Heracleum sosnowskyi carries increased number of genes despite the absence of recent whole-genome duplications.</title>
        <authorList>
            <person name="Schelkunov M."/>
            <person name="Shtratnikova V."/>
            <person name="Makarenko M."/>
            <person name="Klepikova A."/>
            <person name="Omelchenko D."/>
            <person name="Novikova G."/>
            <person name="Obukhova E."/>
            <person name="Bogdanov V."/>
            <person name="Penin A."/>
            <person name="Logacheva M."/>
        </authorList>
    </citation>
    <scope>NUCLEOTIDE SEQUENCE</scope>
    <source>
        <strain evidence="8">Hsosn_3</strain>
        <tissue evidence="8">Leaf</tissue>
    </source>
</reference>
<dbReference type="Pfam" id="PF00657">
    <property type="entry name" value="Lipase_GDSL"/>
    <property type="match status" value="1"/>
</dbReference>
<keyword evidence="7" id="KW-0443">Lipid metabolism</keyword>
<comment type="caution">
    <text evidence="8">The sequence shown here is derived from an EMBL/GenBank/DDBJ whole genome shotgun (WGS) entry which is preliminary data.</text>
</comment>
<accession>A0AAD8MS77</accession>
<dbReference type="PANTHER" id="PTHR45650:SF9">
    <property type="entry name" value="SGNH HYDROLASE-TYPE ESTERASE DOMAIN-CONTAINING PROTEIN"/>
    <property type="match status" value="1"/>
</dbReference>
<protein>
    <submittedName>
        <fullName evidence="8">GDSL-like Lipase/Acylhydrolase superfamily protein</fullName>
    </submittedName>
</protein>
<evidence type="ECO:0000256" key="4">
    <source>
        <dbReference type="ARBA" id="ARBA00022729"/>
    </source>
</evidence>
<keyword evidence="5" id="KW-0378">Hydrolase</keyword>
<name>A0AAD8MS77_9APIA</name>
<evidence type="ECO:0000313" key="9">
    <source>
        <dbReference type="Proteomes" id="UP001237642"/>
    </source>
</evidence>
<dbReference type="CDD" id="cd01837">
    <property type="entry name" value="SGNH_plant_lipase_like"/>
    <property type="match status" value="1"/>
</dbReference>
<evidence type="ECO:0000313" key="8">
    <source>
        <dbReference type="EMBL" id="KAK1382113.1"/>
    </source>
</evidence>
<dbReference type="InterPro" id="IPR051238">
    <property type="entry name" value="GDSL_esterase/lipase"/>
</dbReference>
<dbReference type="InterPro" id="IPR036514">
    <property type="entry name" value="SGNH_hydro_sf"/>
</dbReference>
<dbReference type="GO" id="GO:0005576">
    <property type="term" value="C:extracellular region"/>
    <property type="evidence" value="ECO:0007669"/>
    <property type="project" value="UniProtKB-SubCell"/>
</dbReference>
<comment type="subcellular location">
    <subcellularLocation>
        <location evidence="1">Secreted</location>
    </subcellularLocation>
</comment>
<evidence type="ECO:0000256" key="1">
    <source>
        <dbReference type="ARBA" id="ARBA00004613"/>
    </source>
</evidence>
<comment type="similarity">
    <text evidence="2">Belongs to the 'GDSL' lipolytic enzyme family.</text>
</comment>
<keyword evidence="9" id="KW-1185">Reference proteome</keyword>
<dbReference type="Gene3D" id="3.40.50.1110">
    <property type="entry name" value="SGNH hydrolase"/>
    <property type="match status" value="1"/>
</dbReference>
<dbReference type="GO" id="GO:0016788">
    <property type="term" value="F:hydrolase activity, acting on ester bonds"/>
    <property type="evidence" value="ECO:0007669"/>
    <property type="project" value="InterPro"/>
</dbReference>
<dbReference type="EMBL" id="JAUIZM010000005">
    <property type="protein sequence ID" value="KAK1382113.1"/>
    <property type="molecule type" value="Genomic_DNA"/>
</dbReference>